<organism evidence="3 4">
    <name type="scientific">Nocardioides koreensis</name>
    <dbReference type="NCBI Taxonomy" id="433651"/>
    <lineage>
        <taxon>Bacteria</taxon>
        <taxon>Bacillati</taxon>
        <taxon>Actinomycetota</taxon>
        <taxon>Actinomycetes</taxon>
        <taxon>Propionibacteriales</taxon>
        <taxon>Nocardioidaceae</taxon>
        <taxon>Nocardioides</taxon>
    </lineage>
</organism>
<dbReference type="Gene3D" id="1.10.10.10">
    <property type="entry name" value="Winged helix-like DNA-binding domain superfamily/Winged helix DNA-binding domain"/>
    <property type="match status" value="1"/>
</dbReference>
<evidence type="ECO:0000256" key="1">
    <source>
        <dbReference type="ARBA" id="ARBA00006525"/>
    </source>
</evidence>
<evidence type="ECO:0000313" key="4">
    <source>
        <dbReference type="Proteomes" id="UP001501771"/>
    </source>
</evidence>
<dbReference type="SUPFAM" id="SSF102405">
    <property type="entry name" value="MCP/YpsA-like"/>
    <property type="match status" value="1"/>
</dbReference>
<dbReference type="PANTHER" id="PTHR43022:SF1">
    <property type="entry name" value="PROTEIN SMF"/>
    <property type="match status" value="1"/>
</dbReference>
<dbReference type="Pfam" id="PF02481">
    <property type="entry name" value="DNA_processg_A"/>
    <property type="match status" value="1"/>
</dbReference>
<evidence type="ECO:0000313" key="3">
    <source>
        <dbReference type="EMBL" id="GAA2147719.1"/>
    </source>
</evidence>
<dbReference type="Proteomes" id="UP001501771">
    <property type="component" value="Unassembled WGS sequence"/>
</dbReference>
<dbReference type="InterPro" id="IPR036388">
    <property type="entry name" value="WH-like_DNA-bd_sf"/>
</dbReference>
<dbReference type="EMBL" id="BAAAQR010000007">
    <property type="protein sequence ID" value="GAA2147719.1"/>
    <property type="molecule type" value="Genomic_DNA"/>
</dbReference>
<dbReference type="Gene3D" id="3.40.50.450">
    <property type="match status" value="1"/>
</dbReference>
<dbReference type="InterPro" id="IPR003488">
    <property type="entry name" value="DprA"/>
</dbReference>
<comment type="caution">
    <text evidence="3">The sequence shown here is derived from an EMBL/GenBank/DDBJ whole genome shotgun (WGS) entry which is preliminary data.</text>
</comment>
<dbReference type="NCBIfam" id="TIGR00732">
    <property type="entry name" value="dprA"/>
    <property type="match status" value="1"/>
</dbReference>
<keyword evidence="4" id="KW-1185">Reference proteome</keyword>
<protein>
    <submittedName>
        <fullName evidence="3">DNA-processing protein DprA</fullName>
    </submittedName>
</protein>
<name>A0ABN2ZUC5_9ACTN</name>
<sequence length="378" mass="39459">MSPADDDRLARAALSRVTEPGDLRIARLVDELGAETLYGALRLERALEGVLTDVAARLVAVDPVRELEQAARLGVRFVVPGDPEWPHQLDALAGAEPVQERGGVPVGLWVRGPLRLDELDRSVAVVGSRSATTYGAGIAADVAAGTARAGFVLVSGAAFGIDQAAHRGAVAAGGRSVAVLACGADRVYPAAHRALIDHLAAEGAVVSETPPGGAPTRLRFLSRNRIIAALVRGTVVVEAAVRSGALNTANWCTRVNRPLMGVPGPVTSAPSQGVHQLIRVGAATLVTSGDDVLELLGDAGEHLVDEPRGRTRPRDRLTVRHQQVLDAVPAERCAGTDSIARAAGIGLREVQTALDRLARDGLVERVEGGWRLAAMAHT</sequence>
<gene>
    <name evidence="3" type="primary">dprA</name>
    <name evidence="3" type="ORF">GCM10009844_25190</name>
</gene>
<comment type="similarity">
    <text evidence="1">Belongs to the DprA/Smf family.</text>
</comment>
<feature type="domain" description="Smf/DprA SLOG" evidence="2">
    <location>
        <begin position="77"/>
        <end position="296"/>
    </location>
</feature>
<dbReference type="RefSeq" id="WP_344152420.1">
    <property type="nucleotide sequence ID" value="NZ_BAAAQR010000007.1"/>
</dbReference>
<evidence type="ECO:0000259" key="2">
    <source>
        <dbReference type="Pfam" id="PF02481"/>
    </source>
</evidence>
<proteinExistence type="inferred from homology"/>
<dbReference type="PANTHER" id="PTHR43022">
    <property type="entry name" value="PROTEIN SMF"/>
    <property type="match status" value="1"/>
</dbReference>
<dbReference type="InterPro" id="IPR057666">
    <property type="entry name" value="DrpA_SLOG"/>
</dbReference>
<accession>A0ABN2ZUC5</accession>
<reference evidence="3 4" key="1">
    <citation type="journal article" date="2019" name="Int. J. Syst. Evol. Microbiol.">
        <title>The Global Catalogue of Microorganisms (GCM) 10K type strain sequencing project: providing services to taxonomists for standard genome sequencing and annotation.</title>
        <authorList>
            <consortium name="The Broad Institute Genomics Platform"/>
            <consortium name="The Broad Institute Genome Sequencing Center for Infectious Disease"/>
            <person name="Wu L."/>
            <person name="Ma J."/>
        </authorList>
    </citation>
    <scope>NUCLEOTIDE SEQUENCE [LARGE SCALE GENOMIC DNA]</scope>
    <source>
        <strain evidence="3 4">JCM 16022</strain>
    </source>
</reference>